<evidence type="ECO:0000256" key="1">
    <source>
        <dbReference type="SAM" id="MobiDB-lite"/>
    </source>
</evidence>
<accession>A0A9N9GA15</accession>
<dbReference type="Proteomes" id="UP000789342">
    <property type="component" value="Unassembled WGS sequence"/>
</dbReference>
<feature type="non-terminal residue" evidence="2">
    <location>
        <position position="1"/>
    </location>
</feature>
<dbReference type="AlphaFoldDB" id="A0A9N9GA15"/>
<sequence length="84" mass="9662">ASKKLKKIRLLITSLDEQNSSRQKDLNDKVLENVDINVDADSTTQKNPQKRDSPKKKINRMGKKNRQKGNPEAYHQDGKTNPFE</sequence>
<feature type="compositionally biased region" description="Basic residues" evidence="1">
    <location>
        <begin position="53"/>
        <end position="67"/>
    </location>
</feature>
<dbReference type="EMBL" id="CAJVPV010005518">
    <property type="protein sequence ID" value="CAG8592091.1"/>
    <property type="molecule type" value="Genomic_DNA"/>
</dbReference>
<proteinExistence type="predicted"/>
<keyword evidence="3" id="KW-1185">Reference proteome</keyword>
<feature type="region of interest" description="Disordered" evidence="1">
    <location>
        <begin position="37"/>
        <end position="84"/>
    </location>
</feature>
<gene>
    <name evidence="2" type="ORF">AMORRO_LOCUS7392</name>
</gene>
<reference evidence="2" key="1">
    <citation type="submission" date="2021-06" db="EMBL/GenBank/DDBJ databases">
        <authorList>
            <person name="Kallberg Y."/>
            <person name="Tangrot J."/>
            <person name="Rosling A."/>
        </authorList>
    </citation>
    <scope>NUCLEOTIDE SEQUENCE</scope>
    <source>
        <strain evidence="2">CL551</strain>
    </source>
</reference>
<name>A0A9N9GA15_9GLOM</name>
<dbReference type="OrthoDB" id="2363895at2759"/>
<evidence type="ECO:0000313" key="2">
    <source>
        <dbReference type="EMBL" id="CAG8592091.1"/>
    </source>
</evidence>
<comment type="caution">
    <text evidence="2">The sequence shown here is derived from an EMBL/GenBank/DDBJ whole genome shotgun (WGS) entry which is preliminary data.</text>
</comment>
<evidence type="ECO:0000313" key="3">
    <source>
        <dbReference type="Proteomes" id="UP000789342"/>
    </source>
</evidence>
<organism evidence="2 3">
    <name type="scientific">Acaulospora morrowiae</name>
    <dbReference type="NCBI Taxonomy" id="94023"/>
    <lineage>
        <taxon>Eukaryota</taxon>
        <taxon>Fungi</taxon>
        <taxon>Fungi incertae sedis</taxon>
        <taxon>Mucoromycota</taxon>
        <taxon>Glomeromycotina</taxon>
        <taxon>Glomeromycetes</taxon>
        <taxon>Diversisporales</taxon>
        <taxon>Acaulosporaceae</taxon>
        <taxon>Acaulospora</taxon>
    </lineage>
</organism>
<protein>
    <submittedName>
        <fullName evidence="2">12059_t:CDS:1</fullName>
    </submittedName>
</protein>